<dbReference type="PRINTS" id="PR00039">
    <property type="entry name" value="HTHLYSR"/>
</dbReference>
<dbReference type="InterPro" id="IPR036390">
    <property type="entry name" value="WH_DNA-bd_sf"/>
</dbReference>
<gene>
    <name evidence="6" type="ORF">Airi02_059070</name>
</gene>
<dbReference type="Gene3D" id="3.40.190.290">
    <property type="match status" value="1"/>
</dbReference>
<dbReference type="Pfam" id="PF03466">
    <property type="entry name" value="LysR_substrate"/>
    <property type="match status" value="1"/>
</dbReference>
<feature type="domain" description="HTH lysR-type" evidence="5">
    <location>
        <begin position="11"/>
        <end position="68"/>
    </location>
</feature>
<evidence type="ECO:0000256" key="1">
    <source>
        <dbReference type="ARBA" id="ARBA00009437"/>
    </source>
</evidence>
<dbReference type="AlphaFoldDB" id="A0A9W6S6E6"/>
<dbReference type="PANTHER" id="PTHR30346:SF0">
    <property type="entry name" value="HCA OPERON TRANSCRIPTIONAL ACTIVATOR HCAR"/>
    <property type="match status" value="1"/>
</dbReference>
<evidence type="ECO:0000259" key="5">
    <source>
        <dbReference type="PROSITE" id="PS50931"/>
    </source>
</evidence>
<dbReference type="Proteomes" id="UP001165074">
    <property type="component" value="Unassembled WGS sequence"/>
</dbReference>
<dbReference type="EMBL" id="BSTK01000009">
    <property type="protein sequence ID" value="GLY87978.1"/>
    <property type="molecule type" value="Genomic_DNA"/>
</dbReference>
<reference evidence="6" key="1">
    <citation type="submission" date="2023-03" db="EMBL/GenBank/DDBJ databases">
        <title>Actinoallomurus iriomotensis NBRC 103684.</title>
        <authorList>
            <person name="Ichikawa N."/>
            <person name="Sato H."/>
            <person name="Tonouchi N."/>
        </authorList>
    </citation>
    <scope>NUCLEOTIDE SEQUENCE</scope>
    <source>
        <strain evidence="6">NBRC 103684</strain>
    </source>
</reference>
<evidence type="ECO:0000256" key="4">
    <source>
        <dbReference type="ARBA" id="ARBA00023163"/>
    </source>
</evidence>
<dbReference type="Gene3D" id="1.10.10.10">
    <property type="entry name" value="Winged helix-like DNA-binding domain superfamily/Winged helix DNA-binding domain"/>
    <property type="match status" value="1"/>
</dbReference>
<comment type="similarity">
    <text evidence="1">Belongs to the LysR transcriptional regulatory family.</text>
</comment>
<dbReference type="Pfam" id="PF00126">
    <property type="entry name" value="HTH_1"/>
    <property type="match status" value="1"/>
</dbReference>
<keyword evidence="3" id="KW-0238">DNA-binding</keyword>
<keyword evidence="7" id="KW-1185">Reference proteome</keyword>
<dbReference type="SUPFAM" id="SSF53850">
    <property type="entry name" value="Periplasmic binding protein-like II"/>
    <property type="match status" value="1"/>
</dbReference>
<dbReference type="PANTHER" id="PTHR30346">
    <property type="entry name" value="TRANSCRIPTIONAL DUAL REGULATOR HCAR-RELATED"/>
    <property type="match status" value="1"/>
</dbReference>
<evidence type="ECO:0000256" key="3">
    <source>
        <dbReference type="ARBA" id="ARBA00023125"/>
    </source>
</evidence>
<keyword evidence="4" id="KW-0804">Transcription</keyword>
<dbReference type="FunFam" id="1.10.10.10:FF:000001">
    <property type="entry name" value="LysR family transcriptional regulator"/>
    <property type="match status" value="1"/>
</dbReference>
<dbReference type="GO" id="GO:0032993">
    <property type="term" value="C:protein-DNA complex"/>
    <property type="evidence" value="ECO:0007669"/>
    <property type="project" value="TreeGrafter"/>
</dbReference>
<accession>A0A9W6S6E6</accession>
<keyword evidence="2" id="KW-0805">Transcription regulation</keyword>
<evidence type="ECO:0000256" key="2">
    <source>
        <dbReference type="ARBA" id="ARBA00023015"/>
    </source>
</evidence>
<sequence>MLTRHHWGDPMELRHLRYFVVVAEEGSVNRAAQRLLVSQPSLSRQIIDLERQLGQQLLQRTSRGVKLTPAGQALLPHAHQLLAMADATRETVAGATVVRQAVTIGIPPGTEGSWLIDIVDAIRARVPRAAPDYVEANSSEQLRLLRQGRLDICIVHQAPPDGHAVRELRRDSLGIAVRPEHPLAARDSYRLSDLEGLRTLLHSQDQVPTQQHGLIAAAQAAGVRPHWHFSRFTEHALAHAYATESDAVLVGAHTAASQLPAWHWGPLTDLPLMMTTWLATERNTRAVVQEVAETITNLCSADAPT</sequence>
<dbReference type="GO" id="GO:0003700">
    <property type="term" value="F:DNA-binding transcription factor activity"/>
    <property type="evidence" value="ECO:0007669"/>
    <property type="project" value="InterPro"/>
</dbReference>
<dbReference type="InterPro" id="IPR000847">
    <property type="entry name" value="LysR_HTH_N"/>
</dbReference>
<dbReference type="InterPro" id="IPR005119">
    <property type="entry name" value="LysR_subst-bd"/>
</dbReference>
<evidence type="ECO:0000313" key="6">
    <source>
        <dbReference type="EMBL" id="GLY87978.1"/>
    </source>
</evidence>
<proteinExistence type="inferred from homology"/>
<dbReference type="InterPro" id="IPR036388">
    <property type="entry name" value="WH-like_DNA-bd_sf"/>
</dbReference>
<dbReference type="PROSITE" id="PS50931">
    <property type="entry name" value="HTH_LYSR"/>
    <property type="match status" value="1"/>
</dbReference>
<name>A0A9W6S6E6_9ACTN</name>
<dbReference type="SUPFAM" id="SSF46785">
    <property type="entry name" value="Winged helix' DNA-binding domain"/>
    <property type="match status" value="1"/>
</dbReference>
<organism evidence="6 7">
    <name type="scientific">Actinoallomurus iriomotensis</name>
    <dbReference type="NCBI Taxonomy" id="478107"/>
    <lineage>
        <taxon>Bacteria</taxon>
        <taxon>Bacillati</taxon>
        <taxon>Actinomycetota</taxon>
        <taxon>Actinomycetes</taxon>
        <taxon>Streptosporangiales</taxon>
        <taxon>Thermomonosporaceae</taxon>
        <taxon>Actinoallomurus</taxon>
    </lineage>
</organism>
<dbReference type="GO" id="GO:0003677">
    <property type="term" value="F:DNA binding"/>
    <property type="evidence" value="ECO:0007669"/>
    <property type="project" value="UniProtKB-KW"/>
</dbReference>
<protein>
    <submittedName>
        <fullName evidence="6">LysR family transcriptional regulator</fullName>
    </submittedName>
</protein>
<comment type="caution">
    <text evidence="6">The sequence shown here is derived from an EMBL/GenBank/DDBJ whole genome shotgun (WGS) entry which is preliminary data.</text>
</comment>
<evidence type="ECO:0000313" key="7">
    <source>
        <dbReference type="Proteomes" id="UP001165074"/>
    </source>
</evidence>